<evidence type="ECO:0008006" key="5">
    <source>
        <dbReference type="Google" id="ProtNLM"/>
    </source>
</evidence>
<gene>
    <name evidence="3" type="ORF">SAMN04488122_3089</name>
</gene>
<evidence type="ECO:0000256" key="1">
    <source>
        <dbReference type="SAM" id="MobiDB-lite"/>
    </source>
</evidence>
<proteinExistence type="predicted"/>
<evidence type="ECO:0000313" key="3">
    <source>
        <dbReference type="EMBL" id="SEW42303.1"/>
    </source>
</evidence>
<dbReference type="AlphaFoldDB" id="A0A1I0RMA4"/>
<protein>
    <recommendedName>
        <fullName evidence="5">Lipocalin-like domain-containing protein</fullName>
    </recommendedName>
</protein>
<feature type="compositionally biased region" description="Pro residues" evidence="1">
    <location>
        <begin position="29"/>
        <end position="40"/>
    </location>
</feature>
<dbReference type="Proteomes" id="UP000199310">
    <property type="component" value="Unassembled WGS sequence"/>
</dbReference>
<dbReference type="OrthoDB" id="673912at2"/>
<dbReference type="STRING" id="29529.SAMN04488122_3089"/>
<dbReference type="PROSITE" id="PS51257">
    <property type="entry name" value="PROKAR_LIPOPROTEIN"/>
    <property type="match status" value="1"/>
</dbReference>
<evidence type="ECO:0000256" key="2">
    <source>
        <dbReference type="SAM" id="SignalP"/>
    </source>
</evidence>
<dbReference type="EMBL" id="FOJG01000001">
    <property type="protein sequence ID" value="SEW42303.1"/>
    <property type="molecule type" value="Genomic_DNA"/>
</dbReference>
<feature type="signal peptide" evidence="2">
    <location>
        <begin position="1"/>
        <end position="21"/>
    </location>
</feature>
<keyword evidence="4" id="KW-1185">Reference proteome</keyword>
<sequence length="206" mass="22183">MRSYTSLLLMAVLATTFVACGKLEMATPDTPPPVNPPTTPPVTGDKKIEGTWNFVGVKVNSTSTTINNTMKATLRTDYTTFNNKGVCSIDGSNFSITGLSYSIDAMSRAIMYMDGQLVTDMDIPFVMTMDPYSGKAPYKRIGTDSIYFSKGLLEMPSSMGGVVEAQASGGKISWRGDTLVITTMLNQMVEGSLVQATAETKLVKKP</sequence>
<evidence type="ECO:0000313" key="4">
    <source>
        <dbReference type="Proteomes" id="UP000199310"/>
    </source>
</evidence>
<reference evidence="4" key="1">
    <citation type="submission" date="2016-10" db="EMBL/GenBank/DDBJ databases">
        <authorList>
            <person name="Varghese N."/>
            <person name="Submissions S."/>
        </authorList>
    </citation>
    <scope>NUCLEOTIDE SEQUENCE [LARGE SCALE GENOMIC DNA]</scope>
    <source>
        <strain evidence="4">DSM 3695</strain>
    </source>
</reference>
<keyword evidence="2" id="KW-0732">Signal</keyword>
<organism evidence="3 4">
    <name type="scientific">Chitinophaga arvensicola</name>
    <dbReference type="NCBI Taxonomy" id="29529"/>
    <lineage>
        <taxon>Bacteria</taxon>
        <taxon>Pseudomonadati</taxon>
        <taxon>Bacteroidota</taxon>
        <taxon>Chitinophagia</taxon>
        <taxon>Chitinophagales</taxon>
        <taxon>Chitinophagaceae</taxon>
        <taxon>Chitinophaga</taxon>
    </lineage>
</organism>
<accession>A0A1I0RMA4</accession>
<dbReference type="RefSeq" id="WP_089896146.1">
    <property type="nucleotide sequence ID" value="NZ_FOJG01000001.1"/>
</dbReference>
<name>A0A1I0RMA4_9BACT</name>
<feature type="region of interest" description="Disordered" evidence="1">
    <location>
        <begin position="26"/>
        <end position="45"/>
    </location>
</feature>
<feature type="chain" id="PRO_5011577468" description="Lipocalin-like domain-containing protein" evidence="2">
    <location>
        <begin position="22"/>
        <end position="206"/>
    </location>
</feature>